<proteinExistence type="predicted"/>
<feature type="region of interest" description="Disordered" evidence="1">
    <location>
        <begin position="86"/>
        <end position="116"/>
    </location>
</feature>
<protein>
    <submittedName>
        <fullName evidence="2">Tail assembly chaperone protein</fullName>
    </submittedName>
</protein>
<evidence type="ECO:0000313" key="2">
    <source>
        <dbReference type="EMBL" id="DAF91278.1"/>
    </source>
</evidence>
<organism evidence="2">
    <name type="scientific">Siphoviridae sp. ctij073</name>
    <dbReference type="NCBI Taxonomy" id="2825625"/>
    <lineage>
        <taxon>Viruses</taxon>
        <taxon>Duplodnaviria</taxon>
        <taxon>Heunggongvirae</taxon>
        <taxon>Uroviricota</taxon>
        <taxon>Caudoviricetes</taxon>
    </lineage>
</organism>
<sequence length="116" mass="12641">MVVLTLDKPRELKFSHKAMRQFSALTRVKIPELQEAVQRYDLMATAVYCMLAAQDESLTPEMVETMLEQVPVLEVYRKAVDAVSEALGRGGEDDDAPGETAENPQAAAGAGKEACV</sequence>
<evidence type="ECO:0000256" key="1">
    <source>
        <dbReference type="SAM" id="MobiDB-lite"/>
    </source>
</evidence>
<dbReference type="EMBL" id="BK016048">
    <property type="protein sequence ID" value="DAF91278.1"/>
    <property type="molecule type" value="Genomic_DNA"/>
</dbReference>
<reference evidence="2" key="1">
    <citation type="journal article" date="2021" name="Proc. Natl. Acad. Sci. U.S.A.">
        <title>A Catalog of Tens of Thousands of Viruses from Human Metagenomes Reveals Hidden Associations with Chronic Diseases.</title>
        <authorList>
            <person name="Tisza M.J."/>
            <person name="Buck C.B."/>
        </authorList>
    </citation>
    <scope>NUCLEOTIDE SEQUENCE</scope>
    <source>
        <strain evidence="2">Ctij073</strain>
    </source>
</reference>
<name>A0A8S5UA94_9CAUD</name>
<accession>A0A8S5UA94</accession>